<evidence type="ECO:0000313" key="4">
    <source>
        <dbReference type="Proteomes" id="UP001303373"/>
    </source>
</evidence>
<feature type="domain" description="Domain of unknown function at the cortex 1" evidence="2">
    <location>
        <begin position="30"/>
        <end position="293"/>
    </location>
</feature>
<organism evidence="3 4">
    <name type="scientific">Acrodontium crateriforme</name>
    <dbReference type="NCBI Taxonomy" id="150365"/>
    <lineage>
        <taxon>Eukaryota</taxon>
        <taxon>Fungi</taxon>
        <taxon>Dikarya</taxon>
        <taxon>Ascomycota</taxon>
        <taxon>Pezizomycotina</taxon>
        <taxon>Dothideomycetes</taxon>
        <taxon>Dothideomycetidae</taxon>
        <taxon>Mycosphaerellales</taxon>
        <taxon>Teratosphaeriaceae</taxon>
        <taxon>Acrodontium</taxon>
    </lineage>
</organism>
<dbReference type="Pfam" id="PF08588">
    <property type="entry name" value="Duc1"/>
    <property type="match status" value="1"/>
</dbReference>
<dbReference type="PANTHER" id="PTHR34826">
    <property type="entry name" value="UPF0590 PROTEIN C409.17C"/>
    <property type="match status" value="1"/>
</dbReference>
<dbReference type="AlphaFoldDB" id="A0AAQ3REE0"/>
<gene>
    <name evidence="3" type="ORF">R9X50_00798200</name>
</gene>
<reference evidence="3 4" key="1">
    <citation type="submission" date="2023-11" db="EMBL/GenBank/DDBJ databases">
        <title>An acidophilic fungus is an integral part of prey digestion in a carnivorous sundew plant.</title>
        <authorList>
            <person name="Tsai I.J."/>
        </authorList>
    </citation>
    <scope>NUCLEOTIDE SEQUENCE [LARGE SCALE GENOMIC DNA]</scope>
    <source>
        <strain evidence="3">169a</strain>
    </source>
</reference>
<dbReference type="InterPro" id="IPR013897">
    <property type="entry name" value="Duc1"/>
</dbReference>
<proteinExistence type="predicted"/>
<evidence type="ECO:0000259" key="2">
    <source>
        <dbReference type="Pfam" id="PF08588"/>
    </source>
</evidence>
<dbReference type="Proteomes" id="UP001303373">
    <property type="component" value="Chromosome 14"/>
</dbReference>
<name>A0AAQ3REE0_9PEZI</name>
<dbReference type="EMBL" id="CP138593">
    <property type="protein sequence ID" value="WPH05083.1"/>
    <property type="molecule type" value="Genomic_DNA"/>
</dbReference>
<feature type="region of interest" description="Disordered" evidence="1">
    <location>
        <begin position="1"/>
        <end position="24"/>
    </location>
</feature>
<protein>
    <submittedName>
        <fullName evidence="3">Upf0590 protein</fullName>
    </submittedName>
</protein>
<accession>A0AAQ3REE0</accession>
<evidence type="ECO:0000313" key="3">
    <source>
        <dbReference type="EMBL" id="WPH05083.1"/>
    </source>
</evidence>
<sequence>MANAIKNKLADMTGRNSSDKAATEEADKYRLVVTAGPSYDVSTHSVVHVNTDTPVVVENEFLKAKIKVRIRDYRGLPSTSPATSPYFNDPVHASDQYSIAFSFVPKVDIPSTHAIWGNDFDHPIRDRLPPGFNYAFKIVKEFIDPGLTCDAYADKPWLYGPSLSCWFIFRVDEQIDLAGGEDFPAPVEDKAMSEGGSGSGNAIRAHLNLPENNHKRRKHFLAEPHRAAFTFEKGRLYQADFYNPYLDFGNFALKLPGFSLKVLKYVDNKSHMLRYVFKNRENGDVYFNVNFKLLWGEELLSALAVDSGDANMQNLSVGGEGVPAQADINGS</sequence>
<keyword evidence="4" id="KW-1185">Reference proteome</keyword>
<evidence type="ECO:0000256" key="1">
    <source>
        <dbReference type="SAM" id="MobiDB-lite"/>
    </source>
</evidence>
<dbReference type="PANTHER" id="PTHR34826:SF2">
    <property type="entry name" value="UPF0590 PROTEIN C409.17C"/>
    <property type="match status" value="1"/>
</dbReference>